<feature type="signal peptide" evidence="1">
    <location>
        <begin position="1"/>
        <end position="33"/>
    </location>
</feature>
<dbReference type="AlphaFoldDB" id="A0AAD1S6X2"/>
<name>A0AAD1S6X2_PELCU</name>
<evidence type="ECO:0000256" key="1">
    <source>
        <dbReference type="SAM" id="SignalP"/>
    </source>
</evidence>
<sequence>MASPSGKLATDKMTPNLFLITLSLLSLPHQLSGDQTQGAVFLHEFPLIRRESHQDDFLSDLMTNHKIEDP</sequence>
<gene>
    <name evidence="2" type="ORF">PECUL_23A013191</name>
</gene>
<reference evidence="2" key="1">
    <citation type="submission" date="2022-03" db="EMBL/GenBank/DDBJ databases">
        <authorList>
            <person name="Alioto T."/>
            <person name="Alioto T."/>
            <person name="Gomez Garrido J."/>
        </authorList>
    </citation>
    <scope>NUCLEOTIDE SEQUENCE</scope>
</reference>
<keyword evidence="1" id="KW-0732">Signal</keyword>
<feature type="non-terminal residue" evidence="2">
    <location>
        <position position="70"/>
    </location>
</feature>
<dbReference type="Proteomes" id="UP001295444">
    <property type="component" value="Chromosome 05"/>
</dbReference>
<accession>A0AAD1S6X2</accession>
<keyword evidence="3" id="KW-1185">Reference proteome</keyword>
<protein>
    <submittedName>
        <fullName evidence="2">Uncharacterized protein</fullName>
    </submittedName>
</protein>
<evidence type="ECO:0000313" key="3">
    <source>
        <dbReference type="Proteomes" id="UP001295444"/>
    </source>
</evidence>
<dbReference type="EMBL" id="OW240916">
    <property type="protein sequence ID" value="CAH2293952.1"/>
    <property type="molecule type" value="Genomic_DNA"/>
</dbReference>
<evidence type="ECO:0000313" key="2">
    <source>
        <dbReference type="EMBL" id="CAH2293952.1"/>
    </source>
</evidence>
<feature type="chain" id="PRO_5042252347" evidence="1">
    <location>
        <begin position="34"/>
        <end position="70"/>
    </location>
</feature>
<organism evidence="2 3">
    <name type="scientific">Pelobates cultripes</name>
    <name type="common">Western spadefoot toad</name>
    <dbReference type="NCBI Taxonomy" id="61616"/>
    <lineage>
        <taxon>Eukaryota</taxon>
        <taxon>Metazoa</taxon>
        <taxon>Chordata</taxon>
        <taxon>Craniata</taxon>
        <taxon>Vertebrata</taxon>
        <taxon>Euteleostomi</taxon>
        <taxon>Amphibia</taxon>
        <taxon>Batrachia</taxon>
        <taxon>Anura</taxon>
        <taxon>Pelobatoidea</taxon>
        <taxon>Pelobatidae</taxon>
        <taxon>Pelobates</taxon>
    </lineage>
</organism>
<proteinExistence type="predicted"/>